<keyword evidence="4" id="KW-1185">Reference proteome</keyword>
<dbReference type="GO" id="GO:0003796">
    <property type="term" value="F:lysozyme activity"/>
    <property type="evidence" value="ECO:0007669"/>
    <property type="project" value="InterPro"/>
</dbReference>
<protein>
    <submittedName>
        <fullName evidence="3">Uncharacterized protein</fullName>
    </submittedName>
</protein>
<dbReference type="Proteomes" id="UP000032046">
    <property type="component" value="Unassembled WGS sequence"/>
</dbReference>
<dbReference type="SUPFAM" id="SSF53955">
    <property type="entry name" value="Lysozyme-like"/>
    <property type="match status" value="1"/>
</dbReference>
<evidence type="ECO:0000256" key="2">
    <source>
        <dbReference type="ARBA" id="ARBA00022638"/>
    </source>
</evidence>
<keyword evidence="1" id="KW-0929">Antimicrobial</keyword>
<name>A0A0D0IS01_9BACT</name>
<keyword evidence="2" id="KW-0081">Bacteriolytic enzyme</keyword>
<proteinExistence type="predicted"/>
<accession>A0A0D0IS01</accession>
<evidence type="ECO:0000313" key="4">
    <source>
        <dbReference type="Proteomes" id="UP000032046"/>
    </source>
</evidence>
<dbReference type="InterPro" id="IPR023347">
    <property type="entry name" value="Lysozyme_dom_sf"/>
</dbReference>
<dbReference type="InterPro" id="IPR023346">
    <property type="entry name" value="Lysozyme-like_dom_sf"/>
</dbReference>
<gene>
    <name evidence="3" type="ORF">ST44_10560</name>
</gene>
<reference evidence="3 4" key="1">
    <citation type="submission" date="2015-01" db="EMBL/GenBank/DDBJ databases">
        <title>Comparative genomics of non-oral Prevotella species.</title>
        <authorList>
            <person name="Accetto T."/>
            <person name="Nograsek B."/>
            <person name="Avgustin G."/>
        </authorList>
    </citation>
    <scope>NUCLEOTIDE SEQUENCE [LARGE SCALE GENOMIC DNA]</scope>
    <source>
        <strain evidence="3 4">P5-119</strain>
    </source>
</reference>
<dbReference type="Gene3D" id="1.10.530.40">
    <property type="match status" value="1"/>
</dbReference>
<dbReference type="AlphaFoldDB" id="A0A0D0IS01"/>
<comment type="caution">
    <text evidence="3">The sequence shown here is derived from an EMBL/GenBank/DDBJ whole genome shotgun (WGS) entry which is preliminary data.</text>
</comment>
<dbReference type="GO" id="GO:0042742">
    <property type="term" value="P:defense response to bacterium"/>
    <property type="evidence" value="ECO:0007669"/>
    <property type="project" value="UniProtKB-KW"/>
</dbReference>
<dbReference type="GO" id="GO:0031640">
    <property type="term" value="P:killing of cells of another organism"/>
    <property type="evidence" value="ECO:0007669"/>
    <property type="project" value="UniProtKB-KW"/>
</dbReference>
<evidence type="ECO:0000313" key="3">
    <source>
        <dbReference type="EMBL" id="KIP60604.1"/>
    </source>
</evidence>
<organism evidence="3 4">
    <name type="scientific">Prevotella pectinovora</name>
    <dbReference type="NCBI Taxonomy" id="1602169"/>
    <lineage>
        <taxon>Bacteria</taxon>
        <taxon>Pseudomonadati</taxon>
        <taxon>Bacteroidota</taxon>
        <taxon>Bacteroidia</taxon>
        <taxon>Bacteroidales</taxon>
        <taxon>Prevotellaceae</taxon>
        <taxon>Prevotella</taxon>
    </lineage>
</organism>
<dbReference type="RefSeq" id="WP_042519901.1">
    <property type="nucleotide sequence ID" value="NZ_JXQK01000078.1"/>
</dbReference>
<dbReference type="EMBL" id="JXQK01000078">
    <property type="protein sequence ID" value="KIP60604.1"/>
    <property type="molecule type" value="Genomic_DNA"/>
</dbReference>
<sequence length="278" mass="32203">MRKKIIVKRKGQFYIGNSSVPFSGVIRLVDGKVYRYTLDGRKILLSKPKPDPQRIVDNFWQFENPQRRGFVNGLYYPFVTANGNTDIGAGIDMSKQTAAFRKEAQRGLTPQRMNQELYKRANEHLRKVDTALRRYTNYPDTVSPQIKEGLADIRYQVGSLGGFPKLLRAVAKGDLNEMRQESRVMYRNNNTGKMEYDKRRHEARLRNYFHYGQGGMISPLMESIMPNAYKELRPEQMQREQTRRAAQKIQQKAKAIESYTNVRNNISASLAKSNSLLR</sequence>
<evidence type="ECO:0000256" key="1">
    <source>
        <dbReference type="ARBA" id="ARBA00022529"/>
    </source>
</evidence>